<protein>
    <submittedName>
        <fullName evidence="1">TetR family transcriptional regulator</fullName>
    </submittedName>
</protein>
<dbReference type="Proteomes" id="UP000050420">
    <property type="component" value="Unassembled WGS sequence"/>
</dbReference>
<gene>
    <name evidence="1" type="ORF">ALO63_01075</name>
</gene>
<evidence type="ECO:0000313" key="1">
    <source>
        <dbReference type="EMBL" id="KPX91690.1"/>
    </source>
</evidence>
<dbReference type="Gene3D" id="1.10.357.10">
    <property type="entry name" value="Tetracycline Repressor, domain 2"/>
    <property type="match status" value="1"/>
</dbReference>
<comment type="caution">
    <text evidence="1">The sequence shown here is derived from an EMBL/GenBank/DDBJ whole genome shotgun (WGS) entry which is preliminary data.</text>
</comment>
<organism evidence="1 2">
    <name type="scientific">Pseudomonas amygdali pv. mori</name>
    <dbReference type="NCBI Taxonomy" id="34065"/>
    <lineage>
        <taxon>Bacteria</taxon>
        <taxon>Pseudomonadati</taxon>
        <taxon>Pseudomonadota</taxon>
        <taxon>Gammaproteobacteria</taxon>
        <taxon>Pseudomonadales</taxon>
        <taxon>Pseudomonadaceae</taxon>
        <taxon>Pseudomonas</taxon>
        <taxon>Pseudomonas amygdali</taxon>
    </lineage>
</organism>
<sequence length="68" mass="7946">MKCIMRHWMGRVQTALNQHFDVRVSKMLDAMIEGVSIHRSVQDNPLARAEIHHLIKTLTFNFQSNDLD</sequence>
<reference evidence="1 2" key="1">
    <citation type="submission" date="2015-09" db="EMBL/GenBank/DDBJ databases">
        <title>Genome announcement of multiple Pseudomonas syringae strains.</title>
        <authorList>
            <person name="Thakur S."/>
            <person name="Wang P.W."/>
            <person name="Gong Y."/>
            <person name="Weir B.S."/>
            <person name="Guttman D.S."/>
        </authorList>
    </citation>
    <scope>NUCLEOTIDE SEQUENCE [LARGE SCALE GENOMIC DNA]</scope>
    <source>
        <strain evidence="1 2">ICMP4331</strain>
    </source>
</reference>
<dbReference type="PATRIC" id="fig|34065.5.peg.1517"/>
<name>A0A0P9ZKD2_PSEA0</name>
<evidence type="ECO:0000313" key="2">
    <source>
        <dbReference type="Proteomes" id="UP000050420"/>
    </source>
</evidence>
<dbReference type="AlphaFoldDB" id="A0A0P9ZKD2"/>
<dbReference type="EMBL" id="LJQU01000358">
    <property type="protein sequence ID" value="KPX91690.1"/>
    <property type="molecule type" value="Genomic_DNA"/>
</dbReference>
<proteinExistence type="predicted"/>
<accession>A0A0P9ZKD2</accession>